<dbReference type="PROSITE" id="PS00352">
    <property type="entry name" value="CSD_1"/>
    <property type="match status" value="1"/>
</dbReference>
<dbReference type="EMBL" id="JH168392">
    <property type="protein sequence ID" value="EHB04063.1"/>
    <property type="molecule type" value="Genomic_DNA"/>
</dbReference>
<gene>
    <name evidence="7" type="ORF">GW7_02157</name>
</gene>
<dbReference type="GO" id="GO:1905172">
    <property type="term" value="F:RISC complex binding"/>
    <property type="evidence" value="ECO:0007669"/>
    <property type="project" value="UniProtKB-ARBA"/>
</dbReference>
<dbReference type="PANTHER" id="PTHR12913:SF1">
    <property type="entry name" value="COLD SHOCK DOMAIN-CONTAINING PROTEIN E1"/>
    <property type="match status" value="1"/>
</dbReference>
<dbReference type="SUPFAM" id="SSF50249">
    <property type="entry name" value="Nucleic acid-binding proteins"/>
    <property type="match status" value="1"/>
</dbReference>
<dbReference type="InterPro" id="IPR019844">
    <property type="entry name" value="CSD_CS"/>
</dbReference>
<dbReference type="PROSITE" id="PS51857">
    <property type="entry name" value="CSD_2"/>
    <property type="match status" value="1"/>
</dbReference>
<dbReference type="AlphaFoldDB" id="G5B452"/>
<dbReference type="Pfam" id="PF12901">
    <property type="entry name" value="SUZ-C"/>
    <property type="match status" value="1"/>
</dbReference>
<keyword evidence="2" id="KW-0963">Cytoplasm</keyword>
<dbReference type="Proteomes" id="UP000006813">
    <property type="component" value="Unassembled WGS sequence"/>
</dbReference>
<dbReference type="SMART" id="SM00357">
    <property type="entry name" value="CSP"/>
    <property type="match status" value="1"/>
</dbReference>
<dbReference type="InterPro" id="IPR011129">
    <property type="entry name" value="CSD"/>
</dbReference>
<evidence type="ECO:0000256" key="2">
    <source>
        <dbReference type="ARBA" id="ARBA00022490"/>
    </source>
</evidence>
<feature type="domain" description="CSD" evidence="6">
    <location>
        <begin position="25"/>
        <end position="89"/>
    </location>
</feature>
<keyword evidence="4" id="KW-0694">RNA-binding</keyword>
<keyword evidence="3" id="KW-0677">Repeat</keyword>
<evidence type="ECO:0000256" key="4">
    <source>
        <dbReference type="ARBA" id="ARBA00022884"/>
    </source>
</evidence>
<comment type="similarity">
    <text evidence="5">Belongs to the UNR family.</text>
</comment>
<evidence type="ECO:0000259" key="6">
    <source>
        <dbReference type="PROSITE" id="PS51857"/>
    </source>
</evidence>
<proteinExistence type="inferred from homology"/>
<dbReference type="Gene3D" id="2.40.50.140">
    <property type="entry name" value="Nucleic acid-binding proteins"/>
    <property type="match status" value="2"/>
</dbReference>
<organism evidence="7 8">
    <name type="scientific">Heterocephalus glaber</name>
    <name type="common">Naked mole rat</name>
    <dbReference type="NCBI Taxonomy" id="10181"/>
    <lineage>
        <taxon>Eukaryota</taxon>
        <taxon>Metazoa</taxon>
        <taxon>Chordata</taxon>
        <taxon>Craniata</taxon>
        <taxon>Vertebrata</taxon>
        <taxon>Euteleostomi</taxon>
        <taxon>Mammalia</taxon>
        <taxon>Eutheria</taxon>
        <taxon>Euarchontoglires</taxon>
        <taxon>Glires</taxon>
        <taxon>Rodentia</taxon>
        <taxon>Hystricomorpha</taxon>
        <taxon>Bathyergidae</taxon>
        <taxon>Heterocephalus</taxon>
    </lineage>
</organism>
<dbReference type="InterPro" id="IPR002059">
    <property type="entry name" value="CSP_DNA-bd"/>
</dbReference>
<dbReference type="InterPro" id="IPR024642">
    <property type="entry name" value="SUZ-C"/>
</dbReference>
<sequence>MSFDPNLLHNNGHNGYPNGTSAALRETGVIEKLLTSYGFIQCSERQARLFFHRSQYNGNLQDLKVGDDVEFEVSSDRWTGKPIAIKLVKIKPEIHPEERMNGQEVFYLTYTPEDVEGNVQLETRDKINFVIDNNKYTGARYQPGDDVEFTIKDRNGKEVVTDVRLLPQGTVIFEDISIEHFEGTVTKVIPKVPSKNQNDPLPGQIKVDFVIPKELPFGDKDTKSKVDDASAPRLMVLCQPRGPDNSMGFDAERKIRQAGVID</sequence>
<dbReference type="FunFam" id="2.40.50.140:FF:000055">
    <property type="entry name" value="Cold shock domain containing E1, RNA-binding"/>
    <property type="match status" value="1"/>
</dbReference>
<evidence type="ECO:0000256" key="1">
    <source>
        <dbReference type="ARBA" id="ARBA00004496"/>
    </source>
</evidence>
<protein>
    <submittedName>
        <fullName evidence="7">Cold shock domain-containing protein E1</fullName>
    </submittedName>
</protein>
<dbReference type="InParanoid" id="G5B452"/>
<evidence type="ECO:0000256" key="3">
    <source>
        <dbReference type="ARBA" id="ARBA00022737"/>
    </source>
</evidence>
<dbReference type="GO" id="GO:0003723">
    <property type="term" value="F:RNA binding"/>
    <property type="evidence" value="ECO:0007669"/>
    <property type="project" value="UniProtKB-KW"/>
</dbReference>
<evidence type="ECO:0000313" key="8">
    <source>
        <dbReference type="Proteomes" id="UP000006813"/>
    </source>
</evidence>
<evidence type="ECO:0000313" key="7">
    <source>
        <dbReference type="EMBL" id="EHB04063.1"/>
    </source>
</evidence>
<reference evidence="7 8" key="1">
    <citation type="journal article" date="2011" name="Nature">
        <title>Genome sequencing reveals insights into physiology and longevity of the naked mole rat.</title>
        <authorList>
            <person name="Kim E.B."/>
            <person name="Fang X."/>
            <person name="Fushan A.A."/>
            <person name="Huang Z."/>
            <person name="Lobanov A.V."/>
            <person name="Han L."/>
            <person name="Marino S.M."/>
            <person name="Sun X."/>
            <person name="Turanov A.A."/>
            <person name="Yang P."/>
            <person name="Yim S.H."/>
            <person name="Zhao X."/>
            <person name="Kasaikina M.V."/>
            <person name="Stoletzki N."/>
            <person name="Peng C."/>
            <person name="Polak P."/>
            <person name="Xiong Z."/>
            <person name="Kiezun A."/>
            <person name="Zhu Y."/>
            <person name="Chen Y."/>
            <person name="Kryukov G.V."/>
            <person name="Zhang Q."/>
            <person name="Peshkin L."/>
            <person name="Yang L."/>
            <person name="Bronson R.T."/>
            <person name="Buffenstein R."/>
            <person name="Wang B."/>
            <person name="Han C."/>
            <person name="Li Q."/>
            <person name="Chen L."/>
            <person name="Zhao W."/>
            <person name="Sunyaev S.R."/>
            <person name="Park T.J."/>
            <person name="Zhang G."/>
            <person name="Wang J."/>
            <person name="Gladyshev V.N."/>
        </authorList>
    </citation>
    <scope>NUCLEOTIDE SEQUENCE [LARGE SCALE GENOMIC DNA]</scope>
</reference>
<dbReference type="InterPro" id="IPR012340">
    <property type="entry name" value="NA-bd_OB-fold"/>
</dbReference>
<accession>G5B452</accession>
<dbReference type="PANTHER" id="PTHR12913">
    <property type="entry name" value="UNR PROTEIN N-RAS UPSTREAM GENE PROTEIN"/>
    <property type="match status" value="1"/>
</dbReference>
<dbReference type="Pfam" id="PF00313">
    <property type="entry name" value="CSD"/>
    <property type="match status" value="1"/>
</dbReference>
<dbReference type="Pfam" id="PF23456">
    <property type="entry name" value="CSDE1"/>
    <property type="match status" value="2"/>
</dbReference>
<dbReference type="GO" id="GO:0005737">
    <property type="term" value="C:cytoplasm"/>
    <property type="evidence" value="ECO:0007669"/>
    <property type="project" value="UniProtKB-SubCell"/>
</dbReference>
<name>G5B452_HETGA</name>
<dbReference type="STRING" id="10181.G5B452"/>
<comment type="subcellular location">
    <subcellularLocation>
        <location evidence="1">Cytoplasm</location>
    </subcellularLocation>
</comment>
<dbReference type="InterPro" id="IPR056400">
    <property type="entry name" value="CSDE1"/>
</dbReference>
<evidence type="ECO:0000256" key="5">
    <source>
        <dbReference type="ARBA" id="ARBA00044751"/>
    </source>
</evidence>